<dbReference type="GO" id="GO:0051920">
    <property type="term" value="F:peroxiredoxin activity"/>
    <property type="evidence" value="ECO:0007669"/>
    <property type="project" value="InterPro"/>
</dbReference>
<gene>
    <name evidence="2" type="ordered locus">Rcas_1177</name>
</gene>
<dbReference type="InterPro" id="IPR029032">
    <property type="entry name" value="AhpD-like"/>
</dbReference>
<dbReference type="STRING" id="383372.Rcas_1177"/>
<proteinExistence type="predicted"/>
<dbReference type="EMBL" id="CP000804">
    <property type="protein sequence ID" value="ABU57274.1"/>
    <property type="molecule type" value="Genomic_DNA"/>
</dbReference>
<dbReference type="AlphaFoldDB" id="A7NIH4"/>
<dbReference type="NCBIfam" id="TIGR00778">
    <property type="entry name" value="ahpD_dom"/>
    <property type="match status" value="1"/>
</dbReference>
<dbReference type="Pfam" id="PF02627">
    <property type="entry name" value="CMD"/>
    <property type="match status" value="1"/>
</dbReference>
<dbReference type="Proteomes" id="UP000000263">
    <property type="component" value="Chromosome"/>
</dbReference>
<dbReference type="Gene3D" id="1.20.1290.10">
    <property type="entry name" value="AhpD-like"/>
    <property type="match status" value="1"/>
</dbReference>
<keyword evidence="3" id="KW-1185">Reference proteome</keyword>
<dbReference type="RefSeq" id="WP_012119704.1">
    <property type="nucleotide sequence ID" value="NC_009767.1"/>
</dbReference>
<feature type="domain" description="Carboxymuconolactone decarboxylase-like" evidence="1">
    <location>
        <begin position="23"/>
        <end position="98"/>
    </location>
</feature>
<sequence>MRRTSPFPRRYYASLSQFLADAAWLFRHRTRLRQARTMLSPAFRERLMLAVTAVNRCRYCSFAHTRIALAVGVTNAEIARILDQTFSDCPPDEAPALAYAQHWAETDAAPDPTARERLSCEYGVLRADAIEAVLRMIRVGNLLGNTFDYILFRLSGGRLGLTDDDRRLV</sequence>
<dbReference type="SUPFAM" id="SSF69118">
    <property type="entry name" value="AhpD-like"/>
    <property type="match status" value="1"/>
</dbReference>
<dbReference type="eggNOG" id="COG2128">
    <property type="taxonomic scope" value="Bacteria"/>
</dbReference>
<name>A7NIH4_ROSCS</name>
<evidence type="ECO:0000259" key="1">
    <source>
        <dbReference type="Pfam" id="PF02627"/>
    </source>
</evidence>
<keyword evidence="2" id="KW-0575">Peroxidase</keyword>
<evidence type="ECO:0000313" key="2">
    <source>
        <dbReference type="EMBL" id="ABU57274.1"/>
    </source>
</evidence>
<dbReference type="KEGG" id="rca:Rcas_1177"/>
<protein>
    <submittedName>
        <fullName evidence="2">Alkylhydroperoxidase like protein, AhpD family</fullName>
    </submittedName>
</protein>
<dbReference type="InterPro" id="IPR003779">
    <property type="entry name" value="CMD-like"/>
</dbReference>
<accession>A7NIH4</accession>
<keyword evidence="2" id="KW-0560">Oxidoreductase</keyword>
<dbReference type="InterPro" id="IPR004675">
    <property type="entry name" value="AhpD_core"/>
</dbReference>
<organism evidence="2 3">
    <name type="scientific">Roseiflexus castenholzii (strain DSM 13941 / HLO8)</name>
    <dbReference type="NCBI Taxonomy" id="383372"/>
    <lineage>
        <taxon>Bacteria</taxon>
        <taxon>Bacillati</taxon>
        <taxon>Chloroflexota</taxon>
        <taxon>Chloroflexia</taxon>
        <taxon>Chloroflexales</taxon>
        <taxon>Roseiflexineae</taxon>
        <taxon>Roseiflexaceae</taxon>
        <taxon>Roseiflexus</taxon>
    </lineage>
</organism>
<evidence type="ECO:0000313" key="3">
    <source>
        <dbReference type="Proteomes" id="UP000000263"/>
    </source>
</evidence>
<reference evidence="2 3" key="1">
    <citation type="submission" date="2007-08" db="EMBL/GenBank/DDBJ databases">
        <title>Complete sequence of Roseiflexus castenholzii DSM 13941.</title>
        <authorList>
            <consortium name="US DOE Joint Genome Institute"/>
            <person name="Copeland A."/>
            <person name="Lucas S."/>
            <person name="Lapidus A."/>
            <person name="Barry K."/>
            <person name="Glavina del Rio T."/>
            <person name="Dalin E."/>
            <person name="Tice H."/>
            <person name="Pitluck S."/>
            <person name="Thompson L.S."/>
            <person name="Brettin T."/>
            <person name="Bruce D."/>
            <person name="Detter J.C."/>
            <person name="Han C."/>
            <person name="Tapia R."/>
            <person name="Schmutz J."/>
            <person name="Larimer F."/>
            <person name="Land M."/>
            <person name="Hauser L."/>
            <person name="Kyrpides N."/>
            <person name="Mikhailova N."/>
            <person name="Bryant D.A."/>
            <person name="Hanada S."/>
            <person name="Tsukatani Y."/>
            <person name="Richardson P."/>
        </authorList>
    </citation>
    <scope>NUCLEOTIDE SEQUENCE [LARGE SCALE GENOMIC DNA]</scope>
    <source>
        <strain evidence="3">DSM 13941 / HLO8</strain>
    </source>
</reference>
<dbReference type="OrthoDB" id="9801997at2"/>
<dbReference type="HOGENOM" id="CLU_115251_0_0_0"/>